<sequence length="154" mass="16987">MSYHSRPQQLVQEELRSFALKTQEGSSIPAQDPAQSEKESILSVRSTEIESSNGTRGTVARVSAAFTIFVDSEATSSEEDEKKAEGSQARIEKQEEAKERKRIVQYQAEIARSAAHAAMNPQTVDKWAAARAKAKKRAGARTIRPASARAQRQE</sequence>
<gene>
    <name evidence="1" type="ORF">QFC22_000576</name>
</gene>
<protein>
    <submittedName>
        <fullName evidence="1">Uncharacterized protein</fullName>
    </submittedName>
</protein>
<proteinExistence type="predicted"/>
<name>A0ACC2XQ82_9TREE</name>
<reference evidence="1" key="1">
    <citation type="submission" date="2023-04" db="EMBL/GenBank/DDBJ databases">
        <title>Draft Genome sequencing of Naganishia species isolated from polar environments using Oxford Nanopore Technology.</title>
        <authorList>
            <person name="Leo P."/>
            <person name="Venkateswaran K."/>
        </authorList>
    </citation>
    <scope>NUCLEOTIDE SEQUENCE</scope>
    <source>
        <strain evidence="1">MNA-CCFEE 5425</strain>
    </source>
</reference>
<dbReference type="EMBL" id="JASBWU010000001">
    <property type="protein sequence ID" value="KAJ9125614.1"/>
    <property type="molecule type" value="Genomic_DNA"/>
</dbReference>
<organism evidence="1 2">
    <name type="scientific">Naganishia vaughanmartiniae</name>
    <dbReference type="NCBI Taxonomy" id="1424756"/>
    <lineage>
        <taxon>Eukaryota</taxon>
        <taxon>Fungi</taxon>
        <taxon>Dikarya</taxon>
        <taxon>Basidiomycota</taxon>
        <taxon>Agaricomycotina</taxon>
        <taxon>Tremellomycetes</taxon>
        <taxon>Filobasidiales</taxon>
        <taxon>Filobasidiaceae</taxon>
        <taxon>Naganishia</taxon>
    </lineage>
</organism>
<comment type="caution">
    <text evidence="1">The sequence shown here is derived from an EMBL/GenBank/DDBJ whole genome shotgun (WGS) entry which is preliminary data.</text>
</comment>
<evidence type="ECO:0000313" key="1">
    <source>
        <dbReference type="EMBL" id="KAJ9125614.1"/>
    </source>
</evidence>
<evidence type="ECO:0000313" key="2">
    <source>
        <dbReference type="Proteomes" id="UP001243375"/>
    </source>
</evidence>
<accession>A0ACC2XQ82</accession>
<keyword evidence="2" id="KW-1185">Reference proteome</keyword>
<dbReference type="Proteomes" id="UP001243375">
    <property type="component" value="Unassembled WGS sequence"/>
</dbReference>